<evidence type="ECO:0000256" key="7">
    <source>
        <dbReference type="SAM" id="MobiDB-lite"/>
    </source>
</evidence>
<dbReference type="KEGG" id="fpn:ABE65_002020"/>
<proteinExistence type="inferred from homology"/>
<gene>
    <name evidence="9" type="ORF">ABE65_002020</name>
</gene>
<feature type="transmembrane region" description="Helical" evidence="8">
    <location>
        <begin position="753"/>
        <end position="773"/>
    </location>
</feature>
<evidence type="ECO:0008006" key="11">
    <source>
        <dbReference type="Google" id="ProtNLM"/>
    </source>
</evidence>
<dbReference type="Proteomes" id="UP000076623">
    <property type="component" value="Chromosome"/>
</dbReference>
<dbReference type="PANTHER" id="PTHR30294:SF29">
    <property type="entry name" value="MULTIDRUG ABC TRANSPORTER PERMEASE YBHS-RELATED"/>
    <property type="match status" value="1"/>
</dbReference>
<keyword evidence="10" id="KW-1185">Reference proteome</keyword>
<sequence length="924" mass="103592">MMSSWKYRIKMLLAVAIILVFPQLFMNFLGENPMEVKANGTRSIAIVNEDLGSEEEESQLQLGREVPAILKDGSDYKYTVISRSAADSGLKNKKYDAVVYIPSNFTSNVMTYDEKQPTKADFQYTVQSQLTAVNKEKILRELDYAGNRLNKQMTSLYWNYVSQDMKKVRTEFDRILEKEIEFQTTMISFYKPSSGELAGELQRQKDMLVQLQSSMKQADDSSAQGSNNLKQFEQNLTSFVTYVEQYKNYQSEQQLLLGEAQQTNLQSIQAGKESVINKQAETNQYFREQGDYFVTSMNSMNDLLEGNNQSIANLNDERMKQVERQITDMKVIHNDLLDAFILQQKQSRLSTLEEKIKATRGQVGGGNPGGGGQPGTPGTPGQPNPADFTEELGELQSISQKTSEIIEMLKLVPDPKPENVNNAINELTNLNNRVIAVKGKIESKSNQSGWKQEYDKLKIAYDQLLSNYQNVINTSTLNDEFFNLYNQIRKKEQEILKMNNGLADLFSTPLTINSFDGTLAYYALLSEYHTTLVGAENDNKETVLANEDFNKRVEKTLNVNEEEQGKWDAVNGSFPATQEEMKGLGSSFSQFKENYQFTLEDQQQALMSDIGSIEESANTVLVKLQDMQMSEPEQAGEGSLLVTNQQSISQEISMIDTLMDSLSERQTSVVNYTGDLQTKVSSVQNDASVLNEKWTTNVESTKLVRDDVFDVLGNTYLDGQSNGYVYDYLANPLKVSGDNPQVDSQAVKAVPPVAILIVILISSLLIGYFSYYFSPLPFLVKNSVFGLLNLIVGLVISLFGLEIYSLSNTNSIQFSVFTILLLTAASTLVRSAFNVGQFIGWIASVGLILFFVSPLLALAAPNFQYEDPMSAVYLSIQYGADNDYLIGCFFLVGLIIILSLIPYAVQLWKKPSKKTNTDQAHEAY</sequence>
<keyword evidence="5 8" id="KW-1133">Transmembrane helix</keyword>
<evidence type="ECO:0000256" key="8">
    <source>
        <dbReference type="SAM" id="Phobius"/>
    </source>
</evidence>
<dbReference type="NCBIfam" id="TIGR03929">
    <property type="entry name" value="T7_esaA_Nterm"/>
    <property type="match status" value="1"/>
</dbReference>
<comment type="similarity">
    <text evidence="2">Belongs to the EsaA family.</text>
</comment>
<evidence type="ECO:0000313" key="10">
    <source>
        <dbReference type="Proteomes" id="UP000076623"/>
    </source>
</evidence>
<organism evidence="9 10">
    <name type="scientific">Fictibacillus phosphorivorans</name>
    <dbReference type="NCBI Taxonomy" id="1221500"/>
    <lineage>
        <taxon>Bacteria</taxon>
        <taxon>Bacillati</taxon>
        <taxon>Bacillota</taxon>
        <taxon>Bacilli</taxon>
        <taxon>Bacillales</taxon>
        <taxon>Fictibacillaceae</taxon>
        <taxon>Fictibacillus</taxon>
    </lineage>
</organism>
<dbReference type="AlphaFoldDB" id="A0A160II83"/>
<evidence type="ECO:0000256" key="1">
    <source>
        <dbReference type="ARBA" id="ARBA00004651"/>
    </source>
</evidence>
<keyword evidence="3" id="KW-1003">Cell membrane</keyword>
<feature type="transmembrane region" description="Helical" evidence="8">
    <location>
        <begin position="841"/>
        <end position="864"/>
    </location>
</feature>
<dbReference type="EMBL" id="CP015378">
    <property type="protein sequence ID" value="ANC75678.1"/>
    <property type="molecule type" value="Genomic_DNA"/>
</dbReference>
<dbReference type="GO" id="GO:0005886">
    <property type="term" value="C:plasma membrane"/>
    <property type="evidence" value="ECO:0007669"/>
    <property type="project" value="UniProtKB-SubCell"/>
</dbReference>
<keyword evidence="6 8" id="KW-0472">Membrane</keyword>
<dbReference type="PANTHER" id="PTHR30294">
    <property type="entry name" value="MEMBRANE COMPONENT OF ABC TRANSPORTER YHHJ-RELATED"/>
    <property type="match status" value="1"/>
</dbReference>
<keyword evidence="4 8" id="KW-0812">Transmembrane</keyword>
<evidence type="ECO:0000256" key="5">
    <source>
        <dbReference type="ARBA" id="ARBA00022989"/>
    </source>
</evidence>
<evidence type="ECO:0000256" key="4">
    <source>
        <dbReference type="ARBA" id="ARBA00022692"/>
    </source>
</evidence>
<protein>
    <recommendedName>
        <fullName evidence="11">Type VII secretion protein EsaA</fullName>
    </recommendedName>
</protein>
<evidence type="ECO:0000313" key="9">
    <source>
        <dbReference type="EMBL" id="ANC75678.1"/>
    </source>
</evidence>
<evidence type="ECO:0000256" key="3">
    <source>
        <dbReference type="ARBA" id="ARBA00022475"/>
    </source>
</evidence>
<evidence type="ECO:0000256" key="6">
    <source>
        <dbReference type="ARBA" id="ARBA00023136"/>
    </source>
</evidence>
<dbReference type="InterPro" id="IPR051449">
    <property type="entry name" value="ABC-2_transporter_component"/>
</dbReference>
<dbReference type="InterPro" id="IPR023838">
    <property type="entry name" value="T7SS_EsaA"/>
</dbReference>
<reference evidence="9 10" key="1">
    <citation type="submission" date="2016-04" db="EMBL/GenBank/DDBJ databases">
        <title>Complete genome sequence of Fictibacillus phosphorivorans G25-29, a strain toxic to nematodes.</title>
        <authorList>
            <person name="Zheng Z."/>
        </authorList>
    </citation>
    <scope>NUCLEOTIDE SEQUENCE [LARGE SCALE GENOMIC DNA]</scope>
    <source>
        <strain evidence="9 10">G25-29</strain>
    </source>
</reference>
<feature type="transmembrane region" description="Helical" evidence="8">
    <location>
        <begin position="884"/>
        <end position="905"/>
    </location>
</feature>
<accession>A0A160II83</accession>
<feature type="transmembrane region" description="Helical" evidence="8">
    <location>
        <begin position="785"/>
        <end position="806"/>
    </location>
</feature>
<dbReference type="STRING" id="1221500.ABE65_002020"/>
<feature type="compositionally biased region" description="Gly residues" evidence="7">
    <location>
        <begin position="362"/>
        <end position="375"/>
    </location>
</feature>
<feature type="transmembrane region" description="Helical" evidence="8">
    <location>
        <begin position="812"/>
        <end position="829"/>
    </location>
</feature>
<name>A0A160II83_9BACL</name>
<feature type="region of interest" description="Disordered" evidence="7">
    <location>
        <begin position="359"/>
        <end position="388"/>
    </location>
</feature>
<evidence type="ECO:0000256" key="2">
    <source>
        <dbReference type="ARBA" id="ARBA00008338"/>
    </source>
</evidence>
<dbReference type="Gene3D" id="3.40.1710.10">
    <property type="entry name" value="abc type-2 transporter like domain"/>
    <property type="match status" value="1"/>
</dbReference>
<comment type="subcellular location">
    <subcellularLocation>
        <location evidence="1">Cell membrane</location>
        <topology evidence="1">Multi-pass membrane protein</topology>
    </subcellularLocation>
</comment>